<gene>
    <name evidence="1" type="ORF">FBEOM_6365</name>
</gene>
<evidence type="ECO:0000313" key="2">
    <source>
        <dbReference type="Proteomes" id="UP000730481"/>
    </source>
</evidence>
<name>A0A9P5DY38_9HYPO</name>
<reference evidence="1" key="2">
    <citation type="submission" date="2020-02" db="EMBL/GenBank/DDBJ databases">
        <title>Identification and distribution of gene clusters putatively required for synthesis of sphingolipid metabolism inhibitors in phylogenetically diverse species of the filamentous fungus Fusarium.</title>
        <authorList>
            <person name="Kim H.-S."/>
            <person name="Busman M."/>
            <person name="Brown D.W."/>
            <person name="Divon H."/>
            <person name="Uhlig S."/>
            <person name="Proctor R.H."/>
        </authorList>
    </citation>
    <scope>NUCLEOTIDE SEQUENCE</scope>
    <source>
        <strain evidence="1">NRRL 25174</strain>
    </source>
</reference>
<protein>
    <submittedName>
        <fullName evidence="1">Uncharacterized protein</fullName>
    </submittedName>
</protein>
<evidence type="ECO:0000313" key="1">
    <source>
        <dbReference type="EMBL" id="KAF4339715.1"/>
    </source>
</evidence>
<keyword evidence="2" id="KW-1185">Reference proteome</keyword>
<dbReference type="AlphaFoldDB" id="A0A9P5DY38"/>
<sequence>MVAATFTQNFITVDADPSVDTVHLGFAAGNNLENAKAKEAPIAGHSTLVIVLYTTGAAPRAFSLMKPMVFNPRVSVKITGGGRKDDILRAFDDSGNEAIWQLA</sequence>
<accession>A0A9P5DY38</accession>
<dbReference type="OrthoDB" id="5093211at2759"/>
<organism evidence="1 2">
    <name type="scientific">Fusarium beomiforme</name>
    <dbReference type="NCBI Taxonomy" id="44412"/>
    <lineage>
        <taxon>Eukaryota</taxon>
        <taxon>Fungi</taxon>
        <taxon>Dikarya</taxon>
        <taxon>Ascomycota</taxon>
        <taxon>Pezizomycotina</taxon>
        <taxon>Sordariomycetes</taxon>
        <taxon>Hypocreomycetidae</taxon>
        <taxon>Hypocreales</taxon>
        <taxon>Nectriaceae</taxon>
        <taxon>Fusarium</taxon>
        <taxon>Fusarium burgessii species complex</taxon>
    </lineage>
</organism>
<dbReference type="Proteomes" id="UP000730481">
    <property type="component" value="Unassembled WGS sequence"/>
</dbReference>
<reference evidence="1" key="1">
    <citation type="journal article" date="2017" name="Mycologia">
        <title>Fusarium algeriense, sp. nov., a novel toxigenic crown rot pathogen of durum wheat from Algeria is nested in the Fusarium burgessii species complex.</title>
        <authorList>
            <person name="Laraba I."/>
            <person name="Keddad A."/>
            <person name="Boureghda H."/>
            <person name="Abdallah N."/>
            <person name="Vaughan M.M."/>
            <person name="Proctor R.H."/>
            <person name="Busman M."/>
            <person name="O'Donnell K."/>
        </authorList>
    </citation>
    <scope>NUCLEOTIDE SEQUENCE</scope>
    <source>
        <strain evidence="1">NRRL 25174</strain>
    </source>
</reference>
<proteinExistence type="predicted"/>
<dbReference type="EMBL" id="PVQB02000268">
    <property type="protein sequence ID" value="KAF4339715.1"/>
    <property type="molecule type" value="Genomic_DNA"/>
</dbReference>
<comment type="caution">
    <text evidence="1">The sequence shown here is derived from an EMBL/GenBank/DDBJ whole genome shotgun (WGS) entry which is preliminary data.</text>
</comment>